<evidence type="ECO:0000313" key="1">
    <source>
        <dbReference type="EMBL" id="CNT83025.1"/>
    </source>
</evidence>
<protein>
    <submittedName>
        <fullName evidence="1">Uncharacterized protein</fullName>
    </submittedName>
</protein>
<evidence type="ECO:0000313" key="2">
    <source>
        <dbReference type="Proteomes" id="UP000042394"/>
    </source>
</evidence>
<organism evidence="1 2">
    <name type="scientific">Salmonella enterica subsp. enterica serovar Bovismorbificans</name>
    <dbReference type="NCBI Taxonomy" id="58097"/>
    <lineage>
        <taxon>Bacteria</taxon>
        <taxon>Pseudomonadati</taxon>
        <taxon>Pseudomonadota</taxon>
        <taxon>Gammaproteobacteria</taxon>
        <taxon>Enterobacterales</taxon>
        <taxon>Enterobacteriaceae</taxon>
        <taxon>Salmonella</taxon>
    </lineage>
</organism>
<reference evidence="1 2" key="1">
    <citation type="submission" date="2015-03" db="EMBL/GenBank/DDBJ databases">
        <authorList>
            <consortium name="Pathogen Informatics"/>
        </authorList>
    </citation>
    <scope>NUCLEOTIDE SEQUENCE [LARGE SCALE GENOMIC DNA]</scope>
    <source>
        <strain evidence="1 2">D4891</strain>
    </source>
</reference>
<sequence>MNFCFNPVYGEGNQAHAYFRVETAYGFHQADVAFLDQIRLRQTIARIVTSNMNNKAQVRQDQRFSCFQIALVMQPFSQCPLLVSR</sequence>
<dbReference type="Proteomes" id="UP000042394">
    <property type="component" value="Unassembled WGS sequence"/>
</dbReference>
<name>A0A655BXL3_SALET</name>
<dbReference type="EMBL" id="CQPD01000008">
    <property type="protein sequence ID" value="CNT83025.1"/>
    <property type="molecule type" value="Genomic_DNA"/>
</dbReference>
<dbReference type="AlphaFoldDB" id="A0A655BXL3"/>
<accession>A0A655BXL3</accession>
<gene>
    <name evidence="1" type="ORF">ERS008207_01094</name>
</gene>
<proteinExistence type="predicted"/>